<dbReference type="PANTHER" id="PTHR34582:SF7">
    <property type="entry name" value="UPF0702 TRANSMEMBRANE PROTEIN YDFS"/>
    <property type="match status" value="1"/>
</dbReference>
<dbReference type="InterPro" id="IPR023090">
    <property type="entry name" value="UPF0702_alpha/beta_dom_sf"/>
</dbReference>
<accession>A0ABS4GSD6</accession>
<proteinExistence type="inferred from homology"/>
<reference evidence="10 11" key="1">
    <citation type="submission" date="2021-03" db="EMBL/GenBank/DDBJ databases">
        <title>Genomic Encyclopedia of Type Strains, Phase IV (KMG-IV): sequencing the most valuable type-strain genomes for metagenomic binning, comparative biology and taxonomic classification.</title>
        <authorList>
            <person name="Goeker M."/>
        </authorList>
    </citation>
    <scope>NUCLEOTIDE SEQUENCE [LARGE SCALE GENOMIC DNA]</scope>
    <source>
        <strain evidence="10 11">DSM 24738</strain>
    </source>
</reference>
<feature type="domain" description="YetF C-terminal" evidence="8">
    <location>
        <begin position="83"/>
        <end position="214"/>
    </location>
</feature>
<evidence type="ECO:0000256" key="6">
    <source>
        <dbReference type="ARBA" id="ARBA00023136"/>
    </source>
</evidence>
<keyword evidence="3" id="KW-1003">Cell membrane</keyword>
<evidence type="ECO:0000313" key="11">
    <source>
        <dbReference type="Proteomes" id="UP001519343"/>
    </source>
</evidence>
<name>A0ABS4GSD6_9BACL</name>
<organism evidence="10 11">
    <name type="scientific">Ammoniphilus resinae</name>
    <dbReference type="NCBI Taxonomy" id="861532"/>
    <lineage>
        <taxon>Bacteria</taxon>
        <taxon>Bacillati</taxon>
        <taxon>Bacillota</taxon>
        <taxon>Bacilli</taxon>
        <taxon>Bacillales</taxon>
        <taxon>Paenibacillaceae</taxon>
        <taxon>Aneurinibacillus group</taxon>
        <taxon>Ammoniphilus</taxon>
    </lineage>
</organism>
<keyword evidence="4 7" id="KW-0812">Transmembrane</keyword>
<comment type="similarity">
    <text evidence="2">Belongs to the UPF0702 family.</text>
</comment>
<evidence type="ECO:0000256" key="4">
    <source>
        <dbReference type="ARBA" id="ARBA00022692"/>
    </source>
</evidence>
<evidence type="ECO:0000259" key="9">
    <source>
        <dbReference type="Pfam" id="PF20730"/>
    </source>
</evidence>
<evidence type="ECO:0000259" key="8">
    <source>
        <dbReference type="Pfam" id="PF04239"/>
    </source>
</evidence>
<dbReference type="Pfam" id="PF20730">
    <property type="entry name" value="YetF_N"/>
    <property type="match status" value="1"/>
</dbReference>
<protein>
    <submittedName>
        <fullName evidence="10">Uncharacterized membrane protein YcaP (DUF421 family)</fullName>
    </submittedName>
</protein>
<keyword evidence="6 7" id="KW-0472">Membrane</keyword>
<gene>
    <name evidence="10" type="ORF">J2Z37_003155</name>
</gene>
<comment type="caution">
    <text evidence="10">The sequence shown here is derived from an EMBL/GenBank/DDBJ whole genome shotgun (WGS) entry which is preliminary data.</text>
</comment>
<dbReference type="Gene3D" id="3.30.240.20">
    <property type="entry name" value="bsu07140 like domains"/>
    <property type="match status" value="2"/>
</dbReference>
<evidence type="ECO:0000313" key="10">
    <source>
        <dbReference type="EMBL" id="MBP1933144.1"/>
    </source>
</evidence>
<feature type="transmembrane region" description="Helical" evidence="7">
    <location>
        <begin position="6"/>
        <end position="24"/>
    </location>
</feature>
<dbReference type="Pfam" id="PF04239">
    <property type="entry name" value="DUF421"/>
    <property type="match status" value="1"/>
</dbReference>
<sequence>MMEESIVVFVRAVITFMTLLIYTRILGKQQMGNLSYFDYINGIVIGSIGGTAATDLSSTAWVHWVGLTTFVGLTFTFQYVTLKNRFLSKMIDAEPTVVVQDGKILEHNLSKMKIKYDELTMLLRQKNIFDITQVAYAVMEPTGSLSVLPKAQYQPATPQDLQITVSPAKMMTEVIIDGLLIEQNLQQRKKDREWLKLQLQAQGIGDVKEVAFAAILPNEQLYVDRFEDHIKKESDMSDYKGPF</sequence>
<evidence type="ECO:0000256" key="2">
    <source>
        <dbReference type="ARBA" id="ARBA00006448"/>
    </source>
</evidence>
<dbReference type="RefSeq" id="WP_209811166.1">
    <property type="nucleotide sequence ID" value="NZ_JAGGKT010000009.1"/>
</dbReference>
<dbReference type="InterPro" id="IPR048454">
    <property type="entry name" value="YetF_N"/>
</dbReference>
<comment type="subcellular location">
    <subcellularLocation>
        <location evidence="1">Cell membrane</location>
        <topology evidence="1">Multi-pass membrane protein</topology>
    </subcellularLocation>
</comment>
<dbReference type="EMBL" id="JAGGKT010000009">
    <property type="protein sequence ID" value="MBP1933144.1"/>
    <property type="molecule type" value="Genomic_DNA"/>
</dbReference>
<feature type="domain" description="YetF-like N-terminal transmembrane" evidence="9">
    <location>
        <begin position="8"/>
        <end position="52"/>
    </location>
</feature>
<evidence type="ECO:0000256" key="3">
    <source>
        <dbReference type="ARBA" id="ARBA00022475"/>
    </source>
</evidence>
<keyword evidence="11" id="KW-1185">Reference proteome</keyword>
<keyword evidence="5 7" id="KW-1133">Transmembrane helix</keyword>
<dbReference type="InterPro" id="IPR007353">
    <property type="entry name" value="DUF421"/>
</dbReference>
<evidence type="ECO:0000256" key="7">
    <source>
        <dbReference type="SAM" id="Phobius"/>
    </source>
</evidence>
<dbReference type="PANTHER" id="PTHR34582">
    <property type="entry name" value="UPF0702 TRANSMEMBRANE PROTEIN YCAP"/>
    <property type="match status" value="1"/>
</dbReference>
<evidence type="ECO:0000256" key="1">
    <source>
        <dbReference type="ARBA" id="ARBA00004651"/>
    </source>
</evidence>
<feature type="transmembrane region" description="Helical" evidence="7">
    <location>
        <begin position="60"/>
        <end position="80"/>
    </location>
</feature>
<evidence type="ECO:0000256" key="5">
    <source>
        <dbReference type="ARBA" id="ARBA00022989"/>
    </source>
</evidence>
<dbReference type="Proteomes" id="UP001519343">
    <property type="component" value="Unassembled WGS sequence"/>
</dbReference>